<evidence type="ECO:0000256" key="1">
    <source>
        <dbReference type="ARBA" id="ARBA00010795"/>
    </source>
</evidence>
<evidence type="ECO:0000313" key="3">
    <source>
        <dbReference type="Proteomes" id="UP000068243"/>
    </source>
</evidence>
<dbReference type="VEuPathDB" id="FungiDB:An01g09980"/>
<dbReference type="VEuPathDB" id="FungiDB:ASPNIDRAFT2_1162650"/>
<proteinExistence type="inferred from homology"/>
<comment type="similarity">
    <text evidence="1">Belongs to the aegerolysin family.</text>
</comment>
<evidence type="ECO:0000313" key="2">
    <source>
        <dbReference type="EMBL" id="GAQ34370.1"/>
    </source>
</evidence>
<dbReference type="Pfam" id="PF06355">
    <property type="entry name" value="Aegerolysin"/>
    <property type="match status" value="1"/>
</dbReference>
<dbReference type="OMA" id="VYWDCPW"/>
<gene>
    <name evidence="2" type="ORF">ABL_00661</name>
</gene>
<dbReference type="InterPro" id="IPR009413">
    <property type="entry name" value="Aegerolysin-typ"/>
</dbReference>
<protein>
    <submittedName>
        <fullName evidence="2">Asp-hemolysin</fullName>
    </submittedName>
</protein>
<sequence length="145" mass="16284">MAERAEAQWVHIRVVNSLSFDTLNVRNTWLGWGKFHKENNKSAEIPVSDINALRAAPGGSFNVFACGRAHSPSGTEGSFDVFNGDVRVAYIYWDCPWGSKRNQFRVERIADDYWVETGYWNQSGGAIGSVTVEIGRRDRAIRSSL</sequence>
<dbReference type="GO" id="GO:0019836">
    <property type="term" value="P:symbiont-mediated hemolysis of host erythrocyte"/>
    <property type="evidence" value="ECO:0007669"/>
    <property type="project" value="InterPro"/>
</dbReference>
<name>A0A117DV42_ASPNG</name>
<dbReference type="Proteomes" id="UP000068243">
    <property type="component" value="Unassembled WGS sequence"/>
</dbReference>
<dbReference type="PaxDb" id="5061-CADANGAP00000969"/>
<accession>A0A117DV42</accession>
<dbReference type="VEuPathDB" id="FungiDB:ATCC64974_15330"/>
<dbReference type="Gene3D" id="2.60.270.50">
    <property type="match status" value="1"/>
</dbReference>
<dbReference type="EMBL" id="BCMY01000001">
    <property type="protein sequence ID" value="GAQ34370.1"/>
    <property type="molecule type" value="Genomic_DNA"/>
</dbReference>
<organism evidence="2 3">
    <name type="scientific">Aspergillus niger</name>
    <dbReference type="NCBI Taxonomy" id="5061"/>
    <lineage>
        <taxon>Eukaryota</taxon>
        <taxon>Fungi</taxon>
        <taxon>Dikarya</taxon>
        <taxon>Ascomycota</taxon>
        <taxon>Pezizomycotina</taxon>
        <taxon>Eurotiomycetes</taxon>
        <taxon>Eurotiomycetidae</taxon>
        <taxon>Eurotiales</taxon>
        <taxon>Aspergillaceae</taxon>
        <taxon>Aspergillus</taxon>
        <taxon>Aspergillus subgen. Circumdati</taxon>
    </lineage>
</organism>
<dbReference type="PIRSF" id="PIRSF007951">
    <property type="entry name" value="Hemolysin, aegerolysin type"/>
    <property type="match status" value="1"/>
</dbReference>
<dbReference type="VEuPathDB" id="FungiDB:M747DRAFT_297865"/>
<dbReference type="AlphaFoldDB" id="A0A117DV42"/>
<reference evidence="3" key="1">
    <citation type="journal article" date="2016" name="Genome Announc.">
        <title>Draft genome sequence of Aspergillus niger strain An76.</title>
        <authorList>
            <person name="Gong W."/>
            <person name="Cheng Z."/>
            <person name="Zhang H."/>
            <person name="Liu L."/>
            <person name="Gao P."/>
            <person name="Wang L."/>
        </authorList>
    </citation>
    <scope>NUCLEOTIDE SEQUENCE [LARGE SCALE GENOMIC DNA]</scope>
    <source>
        <strain evidence="3">An76</strain>
    </source>
</reference>
<comment type="caution">
    <text evidence="2">The sequence shown here is derived from an EMBL/GenBank/DDBJ whole genome shotgun (WGS) entry which is preliminary data.</text>
</comment>
<dbReference type="OrthoDB" id="2727348at2759"/>